<evidence type="ECO:0000313" key="1">
    <source>
        <dbReference type="EMBL" id="CAF4741613.1"/>
    </source>
</evidence>
<reference evidence="1" key="1">
    <citation type="submission" date="2021-02" db="EMBL/GenBank/DDBJ databases">
        <authorList>
            <person name="Steward A R."/>
        </authorList>
    </citation>
    <scope>NUCLEOTIDE SEQUENCE</scope>
</reference>
<proteinExistence type="predicted"/>
<organism evidence="1 2">
    <name type="scientific">Pieris macdunnoughi</name>
    <dbReference type="NCBI Taxonomy" id="345717"/>
    <lineage>
        <taxon>Eukaryota</taxon>
        <taxon>Metazoa</taxon>
        <taxon>Ecdysozoa</taxon>
        <taxon>Arthropoda</taxon>
        <taxon>Hexapoda</taxon>
        <taxon>Insecta</taxon>
        <taxon>Pterygota</taxon>
        <taxon>Neoptera</taxon>
        <taxon>Endopterygota</taxon>
        <taxon>Lepidoptera</taxon>
        <taxon>Glossata</taxon>
        <taxon>Ditrysia</taxon>
        <taxon>Papilionoidea</taxon>
        <taxon>Pieridae</taxon>
        <taxon>Pierinae</taxon>
        <taxon>Pieris</taxon>
    </lineage>
</organism>
<accession>A0A821KZE1</accession>
<evidence type="ECO:0000313" key="2">
    <source>
        <dbReference type="Proteomes" id="UP000663880"/>
    </source>
</evidence>
<protein>
    <submittedName>
        <fullName evidence="1">Uncharacterized protein</fullName>
    </submittedName>
</protein>
<gene>
    <name evidence="1" type="ORF">PMACD_LOCUS49</name>
</gene>
<sequence>MTWSGLGRDRSGWSSTLGGAATWGLQNFTLNCKKTVPVHSMKILDPGNPGPCLLHRQLTMKLFFLPQIQEPRNE</sequence>
<name>A0A821KZE1_9NEOP</name>
<dbReference type="EMBL" id="CAJOBZ010000001">
    <property type="protein sequence ID" value="CAF4741613.1"/>
    <property type="molecule type" value="Genomic_DNA"/>
</dbReference>
<dbReference type="Proteomes" id="UP000663880">
    <property type="component" value="Unassembled WGS sequence"/>
</dbReference>
<comment type="caution">
    <text evidence="1">The sequence shown here is derived from an EMBL/GenBank/DDBJ whole genome shotgun (WGS) entry which is preliminary data.</text>
</comment>
<dbReference type="AlphaFoldDB" id="A0A821KZE1"/>
<keyword evidence="2" id="KW-1185">Reference proteome</keyword>